<evidence type="ECO:0000313" key="1">
    <source>
        <dbReference type="EMBL" id="ATZ30773.1"/>
    </source>
</evidence>
<accession>A0A2H4TMJ8</accession>
<name>A0A2H4TMJ8_ECOLX</name>
<dbReference type="Proteomes" id="UP000236551">
    <property type="component" value="Chromosome"/>
</dbReference>
<dbReference type="AlphaFoldDB" id="A0A2H4TMJ8"/>
<evidence type="ECO:0000313" key="2">
    <source>
        <dbReference type="Proteomes" id="UP000236551"/>
    </source>
</evidence>
<organism evidence="1 2">
    <name type="scientific">Escherichia coli</name>
    <dbReference type="NCBI Taxonomy" id="562"/>
    <lineage>
        <taxon>Bacteria</taxon>
        <taxon>Pseudomonadati</taxon>
        <taxon>Pseudomonadota</taxon>
        <taxon>Gammaproteobacteria</taxon>
        <taxon>Enterobacterales</taxon>
        <taxon>Enterobacteriaceae</taxon>
        <taxon>Escherichia</taxon>
    </lineage>
</organism>
<dbReference type="EMBL" id="CP024978">
    <property type="protein sequence ID" value="ATZ30773.1"/>
    <property type="molecule type" value="Genomic_DNA"/>
</dbReference>
<reference evidence="1 2" key="1">
    <citation type="submission" date="2017-11" db="EMBL/GenBank/DDBJ databases">
        <title>Escherichia coli CV839-15 Genome sequencing and assembly.</title>
        <authorList>
            <person name="Li Z."/>
            <person name="Song N."/>
            <person name="Li W."/>
            <person name="Philip H.R."/>
            <person name="Bu Z."/>
            <person name="Siguo L."/>
        </authorList>
    </citation>
    <scope>NUCLEOTIDE SEQUENCE [LARGE SCALE GENOMIC DNA]</scope>
    <source>
        <strain evidence="1 2">CV839-15</strain>
    </source>
</reference>
<proteinExistence type="predicted"/>
<protein>
    <submittedName>
        <fullName evidence="1">Uncharacterized protein</fullName>
    </submittedName>
</protein>
<gene>
    <name evidence="1" type="ORF">CV83915_00398</name>
</gene>
<sequence>MRVSGLSSRANYLLLFNINMLKNNAFKYQPECNPQDIQNNPQTPLK</sequence>